<reference evidence="3" key="1">
    <citation type="journal article" date="2019" name="Int. J. Syst. Evol. Microbiol.">
        <title>The Global Catalogue of Microorganisms (GCM) 10K type strain sequencing project: providing services to taxonomists for standard genome sequencing and annotation.</title>
        <authorList>
            <consortium name="The Broad Institute Genomics Platform"/>
            <consortium name="The Broad Institute Genome Sequencing Center for Infectious Disease"/>
            <person name="Wu L."/>
            <person name="Ma J."/>
        </authorList>
    </citation>
    <scope>NUCLEOTIDE SEQUENCE [LARGE SCALE GENOMIC DNA]</scope>
    <source>
        <strain evidence="3">JCM 17979</strain>
    </source>
</reference>
<keyword evidence="3" id="KW-1185">Reference proteome</keyword>
<feature type="domain" description="UspA" evidence="1">
    <location>
        <begin position="87"/>
        <end position="210"/>
    </location>
</feature>
<evidence type="ECO:0000259" key="1">
    <source>
        <dbReference type="Pfam" id="PF00582"/>
    </source>
</evidence>
<dbReference type="Gene3D" id="3.40.50.12370">
    <property type="match status" value="1"/>
</dbReference>
<dbReference type="SUPFAM" id="SSF52402">
    <property type="entry name" value="Adenine nucleotide alpha hydrolases-like"/>
    <property type="match status" value="1"/>
</dbReference>
<sequence>MSDVLLPERPGEQLLVVGRAAAAALDAGLREAPAGPGADGVEDLLAELAGHDTAVAVLPTGAAGWEVACRASAPVLLVPPGTGRLRFGRVLAPLDGTAPAGLAIPRVARFGPRDLLVLHVLDPSDPPRFWDQAAHAGEAWADAFLARWCDHPTARLLVRSGRAADQVVAVAREERPDLVVLGWAQHSESPRAPVVRRVVADADVPVLLVPVGGQVPGPSTLRTDPPTALP</sequence>
<organism evidence="2 3">
    <name type="scientific">Actinomycetospora chlora</name>
    <dbReference type="NCBI Taxonomy" id="663608"/>
    <lineage>
        <taxon>Bacteria</taxon>
        <taxon>Bacillati</taxon>
        <taxon>Actinomycetota</taxon>
        <taxon>Actinomycetes</taxon>
        <taxon>Pseudonocardiales</taxon>
        <taxon>Pseudonocardiaceae</taxon>
        <taxon>Actinomycetospora</taxon>
    </lineage>
</organism>
<dbReference type="RefSeq" id="WP_345415388.1">
    <property type="nucleotide sequence ID" value="NZ_BAABHO010000019.1"/>
</dbReference>
<dbReference type="EMBL" id="BAABHO010000019">
    <property type="protein sequence ID" value="GAA4790961.1"/>
    <property type="molecule type" value="Genomic_DNA"/>
</dbReference>
<comment type="caution">
    <text evidence="2">The sequence shown here is derived from an EMBL/GenBank/DDBJ whole genome shotgun (WGS) entry which is preliminary data.</text>
</comment>
<evidence type="ECO:0000313" key="3">
    <source>
        <dbReference type="Proteomes" id="UP001500928"/>
    </source>
</evidence>
<dbReference type="CDD" id="cd00293">
    <property type="entry name" value="USP-like"/>
    <property type="match status" value="1"/>
</dbReference>
<dbReference type="InterPro" id="IPR006016">
    <property type="entry name" value="UspA"/>
</dbReference>
<name>A0ABP9B805_9PSEU</name>
<dbReference type="Pfam" id="PF00582">
    <property type="entry name" value="Usp"/>
    <property type="match status" value="1"/>
</dbReference>
<gene>
    <name evidence="2" type="ORF">GCM10023200_27630</name>
</gene>
<proteinExistence type="predicted"/>
<protein>
    <recommendedName>
        <fullName evidence="1">UspA domain-containing protein</fullName>
    </recommendedName>
</protein>
<dbReference type="Proteomes" id="UP001500928">
    <property type="component" value="Unassembled WGS sequence"/>
</dbReference>
<accession>A0ABP9B805</accession>
<evidence type="ECO:0000313" key="2">
    <source>
        <dbReference type="EMBL" id="GAA4790961.1"/>
    </source>
</evidence>